<evidence type="ECO:0000313" key="22">
    <source>
        <dbReference type="Proteomes" id="UP000014760"/>
    </source>
</evidence>
<evidence type="ECO:0000256" key="4">
    <source>
        <dbReference type="ARBA" id="ARBA00009302"/>
    </source>
</evidence>
<dbReference type="InterPro" id="IPR016162">
    <property type="entry name" value="Ald_DH_N"/>
</dbReference>
<evidence type="ECO:0000313" key="21">
    <source>
        <dbReference type="EnsemblMetazoa" id="CapteP165388"/>
    </source>
</evidence>
<dbReference type="GO" id="GO:0005739">
    <property type="term" value="C:mitochondrion"/>
    <property type="evidence" value="ECO:0007669"/>
    <property type="project" value="UniProtKB-UniRule"/>
</dbReference>
<evidence type="ECO:0000256" key="14">
    <source>
        <dbReference type="ARBA" id="ARBA00023268"/>
    </source>
</evidence>
<dbReference type="CDD" id="cd07079">
    <property type="entry name" value="ALDH_F18-19_ProA-GPR"/>
    <property type="match status" value="1"/>
</dbReference>
<keyword evidence="9 17" id="KW-0547">Nucleotide-binding</keyword>
<dbReference type="FunCoup" id="R7TSW8">
    <property type="interactions" value="712"/>
</dbReference>
<dbReference type="AlphaFoldDB" id="R7TSW8"/>
<evidence type="ECO:0000256" key="15">
    <source>
        <dbReference type="ARBA" id="ARBA00049024"/>
    </source>
</evidence>
<dbReference type="GO" id="GO:0004350">
    <property type="term" value="F:glutamate-5-semialdehyde dehydrogenase activity"/>
    <property type="evidence" value="ECO:0007669"/>
    <property type="project" value="UniProtKB-UniRule"/>
</dbReference>
<comment type="catalytic activity">
    <reaction evidence="15 17">
        <text>L-glutamate 5-semialdehyde + phosphate + NADP(+) = L-glutamyl 5-phosphate + NADPH + H(+)</text>
        <dbReference type="Rhea" id="RHEA:19541"/>
        <dbReference type="ChEBI" id="CHEBI:15378"/>
        <dbReference type="ChEBI" id="CHEBI:43474"/>
        <dbReference type="ChEBI" id="CHEBI:57783"/>
        <dbReference type="ChEBI" id="CHEBI:58066"/>
        <dbReference type="ChEBI" id="CHEBI:58274"/>
        <dbReference type="ChEBI" id="CHEBI:58349"/>
        <dbReference type="EC" id="1.2.1.41"/>
    </reaction>
</comment>
<dbReference type="EnsemblMetazoa" id="CapteT165388">
    <property type="protein sequence ID" value="CapteP165388"/>
    <property type="gene ID" value="CapteG165388"/>
</dbReference>
<feature type="domain" description="Aldehyde dehydrogenase" evidence="18">
    <location>
        <begin position="276"/>
        <end position="581"/>
    </location>
</feature>
<dbReference type="InterPro" id="IPR015590">
    <property type="entry name" value="Aldehyde_DH_dom"/>
</dbReference>
<evidence type="ECO:0000313" key="20">
    <source>
        <dbReference type="EMBL" id="ELT94581.1"/>
    </source>
</evidence>
<evidence type="ECO:0000256" key="12">
    <source>
        <dbReference type="ARBA" id="ARBA00022857"/>
    </source>
</evidence>
<evidence type="ECO:0000256" key="1">
    <source>
        <dbReference type="ARBA" id="ARBA00004985"/>
    </source>
</evidence>
<protein>
    <recommendedName>
        <fullName evidence="17">Delta-1-pyrroline-5-carboxylate synthase</fullName>
    </recommendedName>
    <domain>
        <recommendedName>
            <fullName evidence="17">Glutamate 5-kinase</fullName>
            <shortName evidence="17">GK</shortName>
            <ecNumber evidence="17">2.7.2.11</ecNumber>
        </recommendedName>
        <alternativeName>
            <fullName evidence="17">Gamma-glutamyl kinase</fullName>
        </alternativeName>
    </domain>
    <domain>
        <recommendedName>
            <fullName evidence="17">Gamma-glutamyl phosphate reductase</fullName>
            <shortName evidence="17">GPR</shortName>
            <ecNumber evidence="17">1.2.1.41</ecNumber>
        </recommendedName>
        <alternativeName>
            <fullName evidence="17">Glutamate-5-semialdehyde dehydrogenase</fullName>
        </alternativeName>
        <alternativeName>
            <fullName evidence="17">Glutamyl-gamma-semialdehyde dehydrogenase</fullName>
        </alternativeName>
    </domain>
</protein>
<dbReference type="NCBIfam" id="TIGR01092">
    <property type="entry name" value="P5CS"/>
    <property type="match status" value="1"/>
</dbReference>
<comment type="similarity">
    <text evidence="3 17">In the C-terminal section; belongs to the gamma-glutamyl phosphate reductase family.</text>
</comment>
<dbReference type="SUPFAM" id="SSF53720">
    <property type="entry name" value="ALDH-like"/>
    <property type="match status" value="1"/>
</dbReference>
<dbReference type="InterPro" id="IPR016163">
    <property type="entry name" value="Ald_DH_C"/>
</dbReference>
<keyword evidence="11 17" id="KW-0067">ATP-binding</keyword>
<dbReference type="GO" id="GO:0004349">
    <property type="term" value="F:glutamate 5-kinase activity"/>
    <property type="evidence" value="ECO:0007669"/>
    <property type="project" value="UniProtKB-UniRule"/>
</dbReference>
<dbReference type="OMA" id="PPMFIVD"/>
<dbReference type="PANTHER" id="PTHR11063">
    <property type="entry name" value="GLUTAMATE SEMIALDEHYDE DEHYDROGENASE"/>
    <property type="match status" value="1"/>
</dbReference>
<evidence type="ECO:0000259" key="18">
    <source>
        <dbReference type="Pfam" id="PF00171"/>
    </source>
</evidence>
<dbReference type="InterPro" id="IPR020593">
    <property type="entry name" value="G-glutamylP_reductase_CS"/>
</dbReference>
<keyword evidence="8 17" id="KW-0808">Transferase</keyword>
<keyword evidence="6 17" id="KW-0028">Amino-acid biosynthesis</keyword>
<dbReference type="Proteomes" id="UP000014760">
    <property type="component" value="Unassembled WGS sequence"/>
</dbReference>
<keyword evidence="14" id="KW-0511">Multifunctional enzyme</keyword>
<reference evidence="22" key="1">
    <citation type="submission" date="2012-12" db="EMBL/GenBank/DDBJ databases">
        <authorList>
            <person name="Hellsten U."/>
            <person name="Grimwood J."/>
            <person name="Chapman J.A."/>
            <person name="Shapiro H."/>
            <person name="Aerts A."/>
            <person name="Otillar R.P."/>
            <person name="Terry A.Y."/>
            <person name="Boore J.L."/>
            <person name="Simakov O."/>
            <person name="Marletaz F."/>
            <person name="Cho S.-J."/>
            <person name="Edsinger-Gonzales E."/>
            <person name="Havlak P."/>
            <person name="Kuo D.-H."/>
            <person name="Larsson T."/>
            <person name="Lv J."/>
            <person name="Arendt D."/>
            <person name="Savage R."/>
            <person name="Osoegawa K."/>
            <person name="de Jong P."/>
            <person name="Lindberg D.R."/>
            <person name="Seaver E.C."/>
            <person name="Weisblat D.A."/>
            <person name="Putnam N.H."/>
            <person name="Grigoriev I.V."/>
            <person name="Rokhsar D.S."/>
        </authorList>
    </citation>
    <scope>NUCLEOTIDE SEQUENCE</scope>
    <source>
        <strain evidence="22">I ESC-2004</strain>
    </source>
</reference>
<evidence type="ECO:0000256" key="17">
    <source>
        <dbReference type="PIRNR" id="PIRNR036429"/>
    </source>
</evidence>
<dbReference type="HOGENOM" id="CLU_016144_0_0_1"/>
<dbReference type="FunFam" id="3.40.309.10:FF:000011">
    <property type="entry name" value="Delta-1-pyrroline-5-carboxylate synthase"/>
    <property type="match status" value="1"/>
</dbReference>
<proteinExistence type="inferred from homology"/>
<feature type="domain" description="Aspartate/glutamate/uridylate kinase" evidence="19">
    <location>
        <begin position="2"/>
        <end position="250"/>
    </location>
</feature>
<dbReference type="PROSITE" id="PS00902">
    <property type="entry name" value="GLUTAMATE_5_KINASE"/>
    <property type="match status" value="1"/>
</dbReference>
<evidence type="ECO:0000256" key="6">
    <source>
        <dbReference type="ARBA" id="ARBA00022605"/>
    </source>
</evidence>
<dbReference type="PANTHER" id="PTHR11063:SF8">
    <property type="entry name" value="DELTA-1-PYRROLINE-5-CARBOXYLATE SYNTHASE"/>
    <property type="match status" value="1"/>
</dbReference>
<keyword evidence="5" id="KW-0963">Cytoplasm</keyword>
<keyword evidence="22" id="KW-1185">Reference proteome</keyword>
<gene>
    <name evidence="20" type="ORF">CAPTEDRAFT_165388</name>
</gene>
<sequence length="711" mass="77327">MGSAVITREDECGLALGRLASIVEQVSELHSKGHQIMLVTSGAVAFGKQKLRQEVAMSMSMRQTLSSRDTQFRTNQRLPPRACAAAGQSGLMALYEAMFTQYGLRTAQILVTKPDFQNDESRNNMRSTLLELLNLNIIPIINANDAVAPPPEQDLDLHGVISVKDNDSLAARIAGEINADLLMLLSDVDGLYTSPPGTDGSRLMHTYSPNSNGRSLIFGEGSRVGTGGMESKVKAALFALERDVSVVIANGFANLAIKNIISGKKVGTFFTEHTESTTPVEQQASNAREGGRALQKLAPFQRAAIIEKLASLLLDRQAEILAANKLDLDEARRSGLAAPLISRLVLSEHKLKILADGLQQIAKDSYNNLGRVLRRTKLSEDINLQQISVPIGVLLVIFESRPDCLPQVAALAISSGNGLLLKGGKEAYHSNKILHGLVQEAMEPHVPRTTIELVSKREDIGDLIQMDQYIDLIIPRGSSDLVKSIQEQSKGIPVLGHSEGVCHVYIDREVNPEMAIKIVRDSKCDYPAACNAMETLLLHKTLLNTTLFDNIIEMLKANDVVIHAGPKLLEHMKFGPPPSKSMKTEYSGLECNIDIVNDVDEAIAHIHQFGSSHTDSIVTENEQTAAQFLKNVDSACVFHNASTRFSDGFRFGLGAEVGISTARIHARGPVGVQGLLTTKWILQGNGDVVTDYSQDGEKVFCHESLPLQTES</sequence>
<dbReference type="OrthoDB" id="1934954at2759"/>
<evidence type="ECO:0000256" key="9">
    <source>
        <dbReference type="ARBA" id="ARBA00022741"/>
    </source>
</evidence>
<evidence type="ECO:0000256" key="16">
    <source>
        <dbReference type="ARBA" id="ARBA00049141"/>
    </source>
</evidence>
<evidence type="ECO:0000256" key="3">
    <source>
        <dbReference type="ARBA" id="ARBA00006300"/>
    </source>
</evidence>
<dbReference type="Gene3D" id="3.40.309.10">
    <property type="entry name" value="Aldehyde Dehydrogenase, Chain A, domain 2"/>
    <property type="match status" value="1"/>
</dbReference>
<keyword evidence="7 17" id="KW-0641">Proline biosynthesis</keyword>
<evidence type="ECO:0000256" key="13">
    <source>
        <dbReference type="ARBA" id="ARBA00023002"/>
    </source>
</evidence>
<evidence type="ECO:0000256" key="8">
    <source>
        <dbReference type="ARBA" id="ARBA00022679"/>
    </source>
</evidence>
<dbReference type="Gene3D" id="3.40.605.10">
    <property type="entry name" value="Aldehyde Dehydrogenase, Chain A, domain 1"/>
    <property type="match status" value="1"/>
</dbReference>
<dbReference type="InterPro" id="IPR005715">
    <property type="entry name" value="Glu_5kinase/COase_Synthase"/>
</dbReference>
<evidence type="ECO:0000259" key="19">
    <source>
        <dbReference type="Pfam" id="PF00696"/>
    </source>
</evidence>
<comment type="pathway">
    <text evidence="1 17">Amino-acid biosynthesis; L-proline biosynthesis; L-glutamate 5-semialdehyde from L-glutamate: step 2/2.</text>
</comment>
<dbReference type="PROSITE" id="PS01223">
    <property type="entry name" value="PROA"/>
    <property type="match status" value="1"/>
</dbReference>
<keyword evidence="10 17" id="KW-0418">Kinase</keyword>
<dbReference type="HAMAP" id="MF_00412">
    <property type="entry name" value="ProA"/>
    <property type="match status" value="1"/>
</dbReference>
<dbReference type="GO" id="GO:0005524">
    <property type="term" value="F:ATP binding"/>
    <property type="evidence" value="ECO:0007669"/>
    <property type="project" value="UniProtKB-UniRule"/>
</dbReference>
<dbReference type="SUPFAM" id="SSF53633">
    <property type="entry name" value="Carbamate kinase-like"/>
    <property type="match status" value="1"/>
</dbReference>
<dbReference type="InterPro" id="IPR036393">
    <property type="entry name" value="AceGlu_kinase-like_sf"/>
</dbReference>
<name>R7TSW8_CAPTE</name>
<dbReference type="Pfam" id="PF00696">
    <property type="entry name" value="AA_kinase"/>
    <property type="match status" value="1"/>
</dbReference>
<dbReference type="Gene3D" id="3.40.1160.10">
    <property type="entry name" value="Acetylglutamate kinase-like"/>
    <property type="match status" value="1"/>
</dbReference>
<comment type="catalytic activity">
    <reaction evidence="16 17">
        <text>L-glutamate + ATP = L-glutamyl 5-phosphate + ADP</text>
        <dbReference type="Rhea" id="RHEA:14877"/>
        <dbReference type="ChEBI" id="CHEBI:29985"/>
        <dbReference type="ChEBI" id="CHEBI:30616"/>
        <dbReference type="ChEBI" id="CHEBI:58274"/>
        <dbReference type="ChEBI" id="CHEBI:456216"/>
        <dbReference type="EC" id="2.7.2.11"/>
    </reaction>
</comment>
<dbReference type="NCBIfam" id="NF001221">
    <property type="entry name" value="PRK00197.1"/>
    <property type="match status" value="1"/>
</dbReference>
<dbReference type="EMBL" id="KB309375">
    <property type="protein sequence ID" value="ELT94581.1"/>
    <property type="molecule type" value="Genomic_DNA"/>
</dbReference>
<dbReference type="InterPro" id="IPR016161">
    <property type="entry name" value="Ald_DH/histidinol_DH"/>
</dbReference>
<evidence type="ECO:0000256" key="10">
    <source>
        <dbReference type="ARBA" id="ARBA00022777"/>
    </source>
</evidence>
<evidence type="ECO:0000256" key="7">
    <source>
        <dbReference type="ARBA" id="ARBA00022650"/>
    </source>
</evidence>
<dbReference type="UniPathway" id="UPA00098">
    <property type="reaction ID" value="UER00359"/>
</dbReference>
<dbReference type="GO" id="GO:0055129">
    <property type="term" value="P:L-proline biosynthetic process"/>
    <property type="evidence" value="ECO:0007669"/>
    <property type="project" value="UniProtKB-UniRule"/>
</dbReference>
<dbReference type="PIRSF" id="PIRSF036429">
    <property type="entry name" value="P5C_syn"/>
    <property type="match status" value="1"/>
</dbReference>
<reference evidence="21" key="3">
    <citation type="submission" date="2015-06" db="UniProtKB">
        <authorList>
            <consortium name="EnsemblMetazoa"/>
        </authorList>
    </citation>
    <scope>IDENTIFICATION</scope>
</reference>
<evidence type="ECO:0000256" key="5">
    <source>
        <dbReference type="ARBA" id="ARBA00022490"/>
    </source>
</evidence>
<evidence type="ECO:0000256" key="11">
    <source>
        <dbReference type="ARBA" id="ARBA00022840"/>
    </source>
</evidence>
<dbReference type="InterPro" id="IPR001048">
    <property type="entry name" value="Asp/Glu/Uridylate_kinase"/>
</dbReference>
<dbReference type="STRING" id="283909.R7TSW8"/>
<dbReference type="PRINTS" id="PR00474">
    <property type="entry name" value="GLU5KINASE"/>
</dbReference>
<comment type="similarity">
    <text evidence="4 17">In the N-terminal section; belongs to the glutamate 5-kinase family.</text>
</comment>
<dbReference type="InterPro" id="IPR005766">
    <property type="entry name" value="P5_carboxy_syn"/>
</dbReference>
<keyword evidence="12 17" id="KW-0521">NADP</keyword>
<dbReference type="EC" id="1.2.1.41" evidence="17"/>
<dbReference type="InterPro" id="IPR001057">
    <property type="entry name" value="Glu/AcGlu_kinase"/>
</dbReference>
<accession>R7TSW8</accession>
<dbReference type="NCBIfam" id="TIGR01027">
    <property type="entry name" value="proB"/>
    <property type="match status" value="1"/>
</dbReference>
<dbReference type="EC" id="2.7.2.11" evidence="17"/>
<dbReference type="EMBL" id="AMQN01012211">
    <property type="status" value="NOT_ANNOTATED_CDS"/>
    <property type="molecule type" value="Genomic_DNA"/>
</dbReference>
<evidence type="ECO:0000256" key="2">
    <source>
        <dbReference type="ARBA" id="ARBA00005185"/>
    </source>
</evidence>
<dbReference type="NCBIfam" id="TIGR00407">
    <property type="entry name" value="proA"/>
    <property type="match status" value="1"/>
</dbReference>
<dbReference type="Pfam" id="PF00171">
    <property type="entry name" value="Aldedh"/>
    <property type="match status" value="1"/>
</dbReference>
<reference evidence="20 22" key="2">
    <citation type="journal article" date="2013" name="Nature">
        <title>Insights into bilaterian evolution from three spiralian genomes.</title>
        <authorList>
            <person name="Simakov O."/>
            <person name="Marletaz F."/>
            <person name="Cho S.J."/>
            <person name="Edsinger-Gonzales E."/>
            <person name="Havlak P."/>
            <person name="Hellsten U."/>
            <person name="Kuo D.H."/>
            <person name="Larsson T."/>
            <person name="Lv J."/>
            <person name="Arendt D."/>
            <person name="Savage R."/>
            <person name="Osoegawa K."/>
            <person name="de Jong P."/>
            <person name="Grimwood J."/>
            <person name="Chapman J.A."/>
            <person name="Shapiro H."/>
            <person name="Aerts A."/>
            <person name="Otillar R.P."/>
            <person name="Terry A.Y."/>
            <person name="Boore J.L."/>
            <person name="Grigoriev I.V."/>
            <person name="Lindberg D.R."/>
            <person name="Seaver E.C."/>
            <person name="Weisblat D.A."/>
            <person name="Putnam N.H."/>
            <person name="Rokhsar D.S."/>
        </authorList>
    </citation>
    <scope>NUCLEOTIDE SEQUENCE</scope>
    <source>
        <strain evidence="20 22">I ESC-2004</strain>
    </source>
</reference>
<dbReference type="FunFam" id="3.40.1160.10:FF:000006">
    <property type="entry name" value="Glutamate 5-kinase"/>
    <property type="match status" value="1"/>
</dbReference>
<keyword evidence="13 17" id="KW-0560">Oxidoreductase</keyword>
<dbReference type="InterPro" id="IPR000965">
    <property type="entry name" value="GPR_dom"/>
</dbReference>
<dbReference type="InterPro" id="IPR019797">
    <property type="entry name" value="Glutamate_5-kinase_CS"/>
</dbReference>
<organism evidence="20">
    <name type="scientific">Capitella teleta</name>
    <name type="common">Polychaete worm</name>
    <dbReference type="NCBI Taxonomy" id="283909"/>
    <lineage>
        <taxon>Eukaryota</taxon>
        <taxon>Metazoa</taxon>
        <taxon>Spiralia</taxon>
        <taxon>Lophotrochozoa</taxon>
        <taxon>Annelida</taxon>
        <taxon>Polychaeta</taxon>
        <taxon>Sedentaria</taxon>
        <taxon>Scolecida</taxon>
        <taxon>Capitellidae</taxon>
        <taxon>Capitella</taxon>
    </lineage>
</organism>
<comment type="pathway">
    <text evidence="2 17">Amino-acid biosynthesis; L-proline biosynthesis; L-glutamate 5-semialdehyde from L-glutamate: step 1/2.</text>
</comment>